<sequence length="100" mass="11494">MSRRSILRSALTFPQAKSKAGKKSGRGVRKNVFEPTPRVNQARKIAHNFAIDVMNTEGNIPRRGQDCDKCNPKNHQANRPLYDQADKQTYDKREDQRDEP</sequence>
<name>A0A133U5F6_9EURY</name>
<feature type="region of interest" description="Disordered" evidence="1">
    <location>
        <begin position="56"/>
        <end position="100"/>
    </location>
</feature>
<protein>
    <submittedName>
        <fullName evidence="2">Uncharacterized protein</fullName>
    </submittedName>
</protein>
<reference evidence="2 3" key="1">
    <citation type="journal article" date="2016" name="Sci. Rep.">
        <title>Metabolic traits of an uncultured archaeal lineage -MSBL1- from brine pools of the Red Sea.</title>
        <authorList>
            <person name="Mwirichia R."/>
            <person name="Alam I."/>
            <person name="Rashid M."/>
            <person name="Vinu M."/>
            <person name="Ba-Alawi W."/>
            <person name="Anthony Kamau A."/>
            <person name="Kamanda Ngugi D."/>
            <person name="Goker M."/>
            <person name="Klenk H.P."/>
            <person name="Bajic V."/>
            <person name="Stingl U."/>
        </authorList>
    </citation>
    <scope>NUCLEOTIDE SEQUENCE [LARGE SCALE GENOMIC DNA]</scope>
    <source>
        <strain evidence="2">SCGC-AAA259B11</strain>
    </source>
</reference>
<dbReference type="Proteomes" id="UP000070184">
    <property type="component" value="Unassembled WGS sequence"/>
</dbReference>
<feature type="compositionally biased region" description="Basic residues" evidence="1">
    <location>
        <begin position="19"/>
        <end position="29"/>
    </location>
</feature>
<evidence type="ECO:0000256" key="1">
    <source>
        <dbReference type="SAM" id="MobiDB-lite"/>
    </source>
</evidence>
<dbReference type="EMBL" id="LHXK01000037">
    <property type="protein sequence ID" value="KXA89423.1"/>
    <property type="molecule type" value="Genomic_DNA"/>
</dbReference>
<organism evidence="2 3">
    <name type="scientific">candidate division MSBL1 archaeon SCGC-AAA259B11</name>
    <dbReference type="NCBI Taxonomy" id="1698260"/>
    <lineage>
        <taxon>Archaea</taxon>
        <taxon>Methanobacteriati</taxon>
        <taxon>Methanobacteriota</taxon>
        <taxon>candidate division MSBL1</taxon>
    </lineage>
</organism>
<feature type="region of interest" description="Disordered" evidence="1">
    <location>
        <begin position="1"/>
        <end position="37"/>
    </location>
</feature>
<keyword evidence="3" id="KW-1185">Reference proteome</keyword>
<proteinExistence type="predicted"/>
<evidence type="ECO:0000313" key="3">
    <source>
        <dbReference type="Proteomes" id="UP000070184"/>
    </source>
</evidence>
<gene>
    <name evidence="2" type="ORF">AKJ61_02905</name>
</gene>
<evidence type="ECO:0000313" key="2">
    <source>
        <dbReference type="EMBL" id="KXA89423.1"/>
    </source>
</evidence>
<feature type="compositionally biased region" description="Basic and acidic residues" evidence="1">
    <location>
        <begin position="84"/>
        <end position="100"/>
    </location>
</feature>
<accession>A0A133U5F6</accession>
<comment type="caution">
    <text evidence="2">The sequence shown here is derived from an EMBL/GenBank/DDBJ whole genome shotgun (WGS) entry which is preliminary data.</text>
</comment>
<dbReference type="AlphaFoldDB" id="A0A133U5F6"/>